<evidence type="ECO:0000256" key="1">
    <source>
        <dbReference type="ARBA" id="ARBA00022630"/>
    </source>
</evidence>
<dbReference type="Pfam" id="PF01565">
    <property type="entry name" value="FAD_binding_4"/>
    <property type="match status" value="1"/>
</dbReference>
<evidence type="ECO:0000259" key="4">
    <source>
        <dbReference type="PROSITE" id="PS51387"/>
    </source>
</evidence>
<dbReference type="SUPFAM" id="SSF55103">
    <property type="entry name" value="FAD-linked oxidases, C-terminal domain"/>
    <property type="match status" value="1"/>
</dbReference>
<evidence type="ECO:0000256" key="3">
    <source>
        <dbReference type="ARBA" id="ARBA00023002"/>
    </source>
</evidence>
<evidence type="ECO:0000313" key="5">
    <source>
        <dbReference type="EMBL" id="CDQ41974.1"/>
    </source>
</evidence>
<dbReference type="Gene3D" id="3.30.465.10">
    <property type="match status" value="1"/>
</dbReference>
<evidence type="ECO:0000256" key="2">
    <source>
        <dbReference type="ARBA" id="ARBA00022827"/>
    </source>
</evidence>
<dbReference type="SUPFAM" id="SSF56176">
    <property type="entry name" value="FAD-binding/transporter-associated domain-like"/>
    <property type="match status" value="1"/>
</dbReference>
<protein>
    <submittedName>
        <fullName evidence="5">Putative FAD-linked oxidoreductase</fullName>
    </submittedName>
</protein>
<dbReference type="STRING" id="1462526.BN990_04353"/>
<sequence>MVSSHQDTDLCTEPEVLRTNNELGHPLGNGGEEFVDCYSEADISKTLAYAYETNRTVNIISGGTKRGYGGQIEQADILLSLKHYKGIVEHSIGDLTMTVRPGTTIKEITDELSPFGQCLALDPPWPEQATIGGVIAANDSGPKRLLYGSARDFVIGTRIVYADGRIIRTGGKVVKNVAGYDMNKLFIGSMGTLGVISEITLKLRPIPKYEGVSILHFQNVQEMAIRKFAVHLLDSMLEPVCLEVLTPSVAKKMTGKNQYALVIAFEDRERAVREQEKWIQEHIPKEAVLTIFHQHEASEWWGQFYHLGASRCNTTDDVKIQAALKIGSNNLDVLDNLQIACQLADDIGVYVEGHGGVGHGITKIFMEGFPEAFISFVELLRKKVEERHGYVLCTHLPFVLRQKISVWGDKPEHFFLLDGIKQVNDPKRILNRKRYVGGL</sequence>
<feature type="domain" description="FAD-binding PCMH-type" evidence="4">
    <location>
        <begin position="27"/>
        <end position="206"/>
    </location>
</feature>
<dbReference type="Proteomes" id="UP000028875">
    <property type="component" value="Unassembled WGS sequence"/>
</dbReference>
<dbReference type="InterPro" id="IPR036318">
    <property type="entry name" value="FAD-bd_PCMH-like_sf"/>
</dbReference>
<keyword evidence="1" id="KW-0285">Flavoprotein</keyword>
<evidence type="ECO:0000313" key="6">
    <source>
        <dbReference type="Proteomes" id="UP000028875"/>
    </source>
</evidence>
<comment type="caution">
    <text evidence="5">The sequence shown here is derived from an EMBL/GenBank/DDBJ whole genome shotgun (WGS) entry which is preliminary data.</text>
</comment>
<dbReference type="RefSeq" id="WP_038247354.1">
    <property type="nucleotide sequence ID" value="NZ_BNER01000005.1"/>
</dbReference>
<keyword evidence="3" id="KW-0560">Oxidoreductase</keyword>
<dbReference type="InterPro" id="IPR016164">
    <property type="entry name" value="FAD-linked_Oxase-like_C"/>
</dbReference>
<reference evidence="5 6" key="1">
    <citation type="submission" date="2014-03" db="EMBL/GenBank/DDBJ databases">
        <authorList>
            <person name="Urmite Genomes U."/>
        </authorList>
    </citation>
    <scope>NUCLEOTIDE SEQUENCE [LARGE SCALE GENOMIC DNA]</scope>
    <source>
        <strain evidence="5 6">Vm-5</strain>
    </source>
</reference>
<dbReference type="PANTHER" id="PTHR11748:SF103">
    <property type="entry name" value="GLYCOLATE OXIDASE SUBUNIT GLCE"/>
    <property type="match status" value="1"/>
</dbReference>
<accession>A0A024QHM4</accession>
<dbReference type="InterPro" id="IPR016169">
    <property type="entry name" value="FAD-bd_PCMH_sub2"/>
</dbReference>
<dbReference type="PROSITE" id="PS51387">
    <property type="entry name" value="FAD_PCMH"/>
    <property type="match status" value="1"/>
</dbReference>
<gene>
    <name evidence="5" type="ORF">BN990_04353</name>
</gene>
<dbReference type="GO" id="GO:0071949">
    <property type="term" value="F:FAD binding"/>
    <property type="evidence" value="ECO:0007669"/>
    <property type="project" value="InterPro"/>
</dbReference>
<proteinExistence type="predicted"/>
<dbReference type="GO" id="GO:0016491">
    <property type="term" value="F:oxidoreductase activity"/>
    <property type="evidence" value="ECO:0007669"/>
    <property type="project" value="UniProtKB-KW"/>
</dbReference>
<dbReference type="PANTHER" id="PTHR11748">
    <property type="entry name" value="D-LACTATE DEHYDROGENASE"/>
    <property type="match status" value="1"/>
</dbReference>
<dbReference type="InterPro" id="IPR016166">
    <property type="entry name" value="FAD-bd_PCMH"/>
</dbReference>
<dbReference type="InterPro" id="IPR006094">
    <property type="entry name" value="Oxid_FAD_bind_N"/>
</dbReference>
<keyword evidence="2" id="KW-0274">FAD</keyword>
<dbReference type="AlphaFoldDB" id="A0A024QHM4"/>
<dbReference type="OrthoDB" id="9767256at2"/>
<keyword evidence="6" id="KW-1185">Reference proteome</keyword>
<dbReference type="EMBL" id="CCDP010000004">
    <property type="protein sequence ID" value="CDQ41974.1"/>
    <property type="molecule type" value="Genomic_DNA"/>
</dbReference>
<name>A0A024QHM4_9BACI</name>
<reference evidence="6" key="2">
    <citation type="submission" date="2014-05" db="EMBL/GenBank/DDBJ databases">
        <title>Draft genome sequence of Virgibacillus massiliensis Vm-5.</title>
        <authorList>
            <person name="Khelaifia S."/>
            <person name="Croce O."/>
            <person name="Lagier J.C."/>
            <person name="Raoult D."/>
        </authorList>
    </citation>
    <scope>NUCLEOTIDE SEQUENCE [LARGE SCALE GENOMIC DNA]</scope>
    <source>
        <strain evidence="6">Vm-5</strain>
    </source>
</reference>
<organism evidence="5 6">
    <name type="scientific">Virgibacillus massiliensis</name>
    <dbReference type="NCBI Taxonomy" id="1462526"/>
    <lineage>
        <taxon>Bacteria</taxon>
        <taxon>Bacillati</taxon>
        <taxon>Bacillota</taxon>
        <taxon>Bacilli</taxon>
        <taxon>Bacillales</taxon>
        <taxon>Bacillaceae</taxon>
        <taxon>Virgibacillus</taxon>
    </lineage>
</organism>
<dbReference type="eggNOG" id="COG0277">
    <property type="taxonomic scope" value="Bacteria"/>
</dbReference>